<feature type="signal peptide" evidence="1">
    <location>
        <begin position="1"/>
        <end position="31"/>
    </location>
</feature>
<proteinExistence type="predicted"/>
<keyword evidence="1" id="KW-0732">Signal</keyword>
<protein>
    <submittedName>
        <fullName evidence="2">Phosphoesterase, PA-phosphatase related</fullName>
    </submittedName>
</protein>
<dbReference type="Proteomes" id="UP000217676">
    <property type="component" value="Chromosome"/>
</dbReference>
<keyword evidence="4" id="KW-1185">Reference proteome</keyword>
<dbReference type="InterPro" id="IPR052559">
    <property type="entry name" value="V-haloperoxidase"/>
</dbReference>
<gene>
    <name evidence="2" type="ORF">SLA_0046</name>
    <name evidence="3" type="ORF">SLA_7534</name>
</gene>
<evidence type="ECO:0000313" key="4">
    <source>
        <dbReference type="Proteomes" id="UP000217676"/>
    </source>
</evidence>
<reference evidence="2 4" key="1">
    <citation type="journal article" date="2016" name="Genome Announc.">
        <title>Complete Genome Sequence of Thiostrepton-Producing Streptomyces laurentii ATCC 31255.</title>
        <authorList>
            <person name="Doi K."/>
            <person name="Fujino Y."/>
            <person name="Nagayoshi Y."/>
            <person name="Ohshima T."/>
            <person name="Ogata S."/>
        </authorList>
    </citation>
    <scope>NUCLEOTIDE SEQUENCE [LARGE SCALE GENOMIC DNA]</scope>
    <source>
        <strain evidence="2 4">ATCC 31255</strain>
    </source>
</reference>
<dbReference type="PANTHER" id="PTHR34599:SF2">
    <property type="entry name" value="TRAF-TYPE DOMAIN-CONTAINING PROTEIN"/>
    <property type="match status" value="1"/>
</dbReference>
<dbReference type="KEGG" id="slau:SLA_7534"/>
<dbReference type="SUPFAM" id="SSF48317">
    <property type="entry name" value="Acid phosphatase/Vanadium-dependent haloperoxidase"/>
    <property type="match status" value="1"/>
</dbReference>
<dbReference type="EMBL" id="AP017424">
    <property type="protein sequence ID" value="BAU88399.1"/>
    <property type="molecule type" value="Genomic_DNA"/>
</dbReference>
<feature type="chain" id="PRO_5013477953" evidence="1">
    <location>
        <begin position="32"/>
        <end position="450"/>
    </location>
</feature>
<evidence type="ECO:0000313" key="2">
    <source>
        <dbReference type="EMBL" id="BAU81001.1"/>
    </source>
</evidence>
<dbReference type="AlphaFoldDB" id="A0A160NU22"/>
<dbReference type="EMBL" id="AP017424">
    <property type="protein sequence ID" value="BAU81001.1"/>
    <property type="molecule type" value="Genomic_DNA"/>
</dbReference>
<evidence type="ECO:0000256" key="1">
    <source>
        <dbReference type="SAM" id="SignalP"/>
    </source>
</evidence>
<sequence>MLSIRPSRRLAKATAGLALITAAVTATPAVAGPLDTDTPTTPDRVLYWNNAILDAFRQVGGTPGPLTRGGAMMNLAIYDAVNSIQTIGNTYLTKDTTAAGQYDSVDAAVDYAAYTTLKNAFPSVDFTPAFNAARALPDRGNTAEQLTGALLGIKTANAVIANRTGDGSTDTTPYVAVNAPGHWIPAPGKPVGNPNWGSVKPFALTSGNEFRPAKPAGFTTPQQMLASPEYAAQVNEIKAVGGKNSTLRTADQTQQAHYWANDVDGTYKPVGQQYDHTLVIYKKYRPRGSTFDSTKLFTKMSVSLADAAIAIWDSKFNSDWDLWRPQHAINNADQIYNKDITPDPAWQPLESDTAGNSFSPNFPTYVSGHSGIAAAWAGALKNFFGRDDLSFTAGTDDPYAQNITRTFPSFTAAAKEKADSRKYIGVHFEWDNAAALTLGYQVATKATNRF</sequence>
<dbReference type="CDD" id="cd03398">
    <property type="entry name" value="PAP2_haloperoxidase"/>
    <property type="match status" value="1"/>
</dbReference>
<organism evidence="2 4">
    <name type="scientific">Streptomyces laurentii</name>
    <dbReference type="NCBI Taxonomy" id="39478"/>
    <lineage>
        <taxon>Bacteria</taxon>
        <taxon>Bacillati</taxon>
        <taxon>Actinomycetota</taxon>
        <taxon>Actinomycetes</taxon>
        <taxon>Kitasatosporales</taxon>
        <taxon>Streptomycetaceae</taxon>
        <taxon>Streptomyces</taxon>
    </lineage>
</organism>
<dbReference type="InterPro" id="IPR036938">
    <property type="entry name" value="PAP2/HPO_sf"/>
</dbReference>
<name>A0A160NU22_STRLU</name>
<dbReference type="PANTHER" id="PTHR34599">
    <property type="entry name" value="PEROXIDASE-RELATED"/>
    <property type="match status" value="1"/>
</dbReference>
<dbReference type="KEGG" id="slau:SLA_0046"/>
<evidence type="ECO:0000313" key="3">
    <source>
        <dbReference type="EMBL" id="BAU88399.1"/>
    </source>
</evidence>
<accession>A0A160NU22</accession>
<dbReference type="Gene3D" id="1.10.606.20">
    <property type="match status" value="1"/>
</dbReference>